<name>A0A1Y5IGY4_OSTTA</name>
<keyword evidence="1" id="KW-1133">Transmembrane helix</keyword>
<keyword evidence="1" id="KW-0472">Membrane</keyword>
<feature type="transmembrane region" description="Helical" evidence="1">
    <location>
        <begin position="289"/>
        <end position="310"/>
    </location>
</feature>
<feature type="transmembrane region" description="Helical" evidence="1">
    <location>
        <begin position="259"/>
        <end position="280"/>
    </location>
</feature>
<proteinExistence type="predicted"/>
<organism evidence="2">
    <name type="scientific">Ostreococcus tauri</name>
    <name type="common">Marine green alga</name>
    <dbReference type="NCBI Taxonomy" id="70448"/>
    <lineage>
        <taxon>Eukaryota</taxon>
        <taxon>Viridiplantae</taxon>
        <taxon>Chlorophyta</taxon>
        <taxon>Mamiellophyceae</taxon>
        <taxon>Mamiellales</taxon>
        <taxon>Bathycoccaceae</taxon>
        <taxon>Ostreococcus</taxon>
    </lineage>
</organism>
<dbReference type="Proteomes" id="UP000195557">
    <property type="component" value="Unassembled WGS sequence"/>
</dbReference>
<evidence type="ECO:0000313" key="2">
    <source>
        <dbReference type="EMBL" id="OUS46362.1"/>
    </source>
</evidence>
<dbReference type="EMBL" id="KZ155784">
    <property type="protein sequence ID" value="OUS46362.1"/>
    <property type="molecule type" value="Genomic_DNA"/>
</dbReference>
<sequence length="364" mass="40416">MATLESATPNLGANTAETATSVLVGEMANVVYDAAMANATAMKQLLNDANEYVDWKHDPLRYFWATFCACSCFMWFGFAGDNLQYYRMNGGLAYAGGATARSVTAESFGKSGMFLLMYRLCALCACGAYVGRFGSSPIAKNEGTGTYALNMSEFLNLHDWTLYAVTAFFLLATSASVLAMCSTPGTLDRYLGHSGRCNTLGHWVMALYTVAFTMSVVFTITVIFEAIFSPQCVPSSARGEWSTLTSPDSRLCYLEPQYMLGYIGTVVLMLFEASVGRLVFPKCYMSQPIFYCSAFFIMNHYNVLCLQGDWSYGWTNFLRKQTIFYLNAFMTLVMVVFYGLVKFLRSNANTASAKQLEERVPLFM</sequence>
<keyword evidence="1" id="KW-0812">Transmembrane</keyword>
<feature type="transmembrane region" description="Helical" evidence="1">
    <location>
        <begin position="62"/>
        <end position="79"/>
    </location>
</feature>
<accession>A0A1Y5IGY4</accession>
<gene>
    <name evidence="2" type="ORF">BE221DRAFT_205855</name>
</gene>
<evidence type="ECO:0000256" key="1">
    <source>
        <dbReference type="SAM" id="Phobius"/>
    </source>
</evidence>
<dbReference type="AlphaFoldDB" id="A0A1Y5IGY4"/>
<feature type="transmembrane region" description="Helical" evidence="1">
    <location>
        <begin position="160"/>
        <end position="182"/>
    </location>
</feature>
<feature type="transmembrane region" description="Helical" evidence="1">
    <location>
        <begin position="322"/>
        <end position="341"/>
    </location>
</feature>
<reference evidence="2" key="1">
    <citation type="submission" date="2017-04" db="EMBL/GenBank/DDBJ databases">
        <title>Population genomics of picophytoplankton unveils novel chromosome hypervariability.</title>
        <authorList>
            <consortium name="DOE Joint Genome Institute"/>
            <person name="Blanc-Mathieu R."/>
            <person name="Krasovec M."/>
            <person name="Hebrard M."/>
            <person name="Yau S."/>
            <person name="Desgranges E."/>
            <person name="Martin J."/>
            <person name="Schackwitz W."/>
            <person name="Kuo A."/>
            <person name="Salin G."/>
            <person name="Donnadieu C."/>
            <person name="Desdevises Y."/>
            <person name="Sanchez-Ferandin S."/>
            <person name="Moreau H."/>
            <person name="Rivals E."/>
            <person name="Grigoriev I.V."/>
            <person name="Grimsley N."/>
            <person name="Eyre-Walker A."/>
            <person name="Piganeau G."/>
        </authorList>
    </citation>
    <scope>NUCLEOTIDE SEQUENCE [LARGE SCALE GENOMIC DNA]</scope>
    <source>
        <strain evidence="2">RCC 1115</strain>
    </source>
</reference>
<feature type="transmembrane region" description="Helical" evidence="1">
    <location>
        <begin position="203"/>
        <end position="228"/>
    </location>
</feature>
<feature type="transmembrane region" description="Helical" evidence="1">
    <location>
        <begin position="111"/>
        <end position="130"/>
    </location>
</feature>
<protein>
    <submittedName>
        <fullName evidence="2">Uncharacterized protein</fullName>
    </submittedName>
</protein>